<gene>
    <name evidence="3" type="ORF">ACG01O_02715</name>
</gene>
<dbReference type="EMBL" id="JBIGIB010000001">
    <property type="protein sequence ID" value="MFG6465514.1"/>
    <property type="molecule type" value="Genomic_DNA"/>
</dbReference>
<feature type="compositionally biased region" description="Low complexity" evidence="1">
    <location>
        <begin position="1"/>
        <end position="11"/>
    </location>
</feature>
<proteinExistence type="predicted"/>
<organism evidence="3 4">
    <name type="scientific">Pelomonas baiyunensis</name>
    <dbReference type="NCBI Taxonomy" id="3299026"/>
    <lineage>
        <taxon>Bacteria</taxon>
        <taxon>Pseudomonadati</taxon>
        <taxon>Pseudomonadota</taxon>
        <taxon>Betaproteobacteria</taxon>
        <taxon>Burkholderiales</taxon>
        <taxon>Sphaerotilaceae</taxon>
        <taxon>Roseateles</taxon>
    </lineage>
</organism>
<comment type="caution">
    <text evidence="3">The sequence shown here is derived from an EMBL/GenBank/DDBJ whole genome shotgun (WGS) entry which is preliminary data.</text>
</comment>
<feature type="domain" description="DUF6471" evidence="2">
    <location>
        <begin position="33"/>
        <end position="97"/>
    </location>
</feature>
<protein>
    <submittedName>
        <fullName evidence="3">DUF6471 domain-containing protein</fullName>
    </submittedName>
</protein>
<dbReference type="RefSeq" id="WP_394381127.1">
    <property type="nucleotide sequence ID" value="NZ_JBIGIB010000001.1"/>
</dbReference>
<evidence type="ECO:0000259" key="2">
    <source>
        <dbReference type="Pfam" id="PF20075"/>
    </source>
</evidence>
<sequence>MTSETPASGKGAARRAAKTAPGTSTQRRAPSKWDVEARQIIRAEMQRRDVSYKVLVQRMGHLGEEVTERNLISRINRGTFTFGFALQVLRALGVTKLTVSELEKS</sequence>
<keyword evidence="4" id="KW-1185">Reference proteome</keyword>
<reference evidence="3 4" key="1">
    <citation type="submission" date="2024-08" db="EMBL/GenBank/DDBJ databases">
        <authorList>
            <person name="Lu H."/>
        </authorList>
    </citation>
    <scope>NUCLEOTIDE SEQUENCE [LARGE SCALE GENOMIC DNA]</scope>
    <source>
        <strain evidence="3 4">BYS87W</strain>
    </source>
</reference>
<evidence type="ECO:0000256" key="1">
    <source>
        <dbReference type="SAM" id="MobiDB-lite"/>
    </source>
</evidence>
<accession>A0ABW7GU55</accession>
<evidence type="ECO:0000313" key="4">
    <source>
        <dbReference type="Proteomes" id="UP001606303"/>
    </source>
</evidence>
<dbReference type="InterPro" id="IPR045526">
    <property type="entry name" value="DUF6471"/>
</dbReference>
<name>A0ABW7GU55_9BURK</name>
<dbReference type="Proteomes" id="UP001606303">
    <property type="component" value="Unassembled WGS sequence"/>
</dbReference>
<dbReference type="Pfam" id="PF20075">
    <property type="entry name" value="DUF6471"/>
    <property type="match status" value="1"/>
</dbReference>
<evidence type="ECO:0000313" key="3">
    <source>
        <dbReference type="EMBL" id="MFG6465514.1"/>
    </source>
</evidence>
<feature type="region of interest" description="Disordered" evidence="1">
    <location>
        <begin position="1"/>
        <end position="32"/>
    </location>
</feature>